<dbReference type="AlphaFoldDB" id="A0A1F6XMX5"/>
<dbReference type="CDD" id="cd24049">
    <property type="entry name" value="ASKHA_NBD_PilM"/>
    <property type="match status" value="1"/>
</dbReference>
<name>A0A1F6XMX5_9BACT</name>
<dbReference type="Pfam" id="PF11104">
    <property type="entry name" value="PilM_2"/>
    <property type="match status" value="1"/>
</dbReference>
<reference evidence="2 3" key="1">
    <citation type="journal article" date="2016" name="Nat. Commun.">
        <title>Thousands of microbial genomes shed light on interconnected biogeochemical processes in an aquifer system.</title>
        <authorList>
            <person name="Anantharaman K."/>
            <person name="Brown C.T."/>
            <person name="Hug L.A."/>
            <person name="Sharon I."/>
            <person name="Castelle C.J."/>
            <person name="Probst A.J."/>
            <person name="Thomas B.C."/>
            <person name="Singh A."/>
            <person name="Wilkins M.J."/>
            <person name="Karaoz U."/>
            <person name="Brodie E.L."/>
            <person name="Williams K.H."/>
            <person name="Hubbard S.S."/>
            <person name="Banfield J.F."/>
        </authorList>
    </citation>
    <scope>NUCLEOTIDE SEQUENCE [LARGE SCALE GENOMIC DNA]</scope>
</reference>
<dbReference type="PIRSF" id="PIRSF019169">
    <property type="entry name" value="PilM"/>
    <property type="match status" value="1"/>
</dbReference>
<protein>
    <recommendedName>
        <fullName evidence="1">SHS2 domain-containing protein</fullName>
    </recommendedName>
</protein>
<dbReference type="InterPro" id="IPR043129">
    <property type="entry name" value="ATPase_NBD"/>
</dbReference>
<evidence type="ECO:0000259" key="1">
    <source>
        <dbReference type="SMART" id="SM00842"/>
    </source>
</evidence>
<dbReference type="GO" id="GO:0051301">
    <property type="term" value="P:cell division"/>
    <property type="evidence" value="ECO:0007669"/>
    <property type="project" value="InterPro"/>
</dbReference>
<dbReference type="STRING" id="1801780.A2917_02745"/>
<dbReference type="Gene3D" id="3.30.420.40">
    <property type="match status" value="2"/>
</dbReference>
<dbReference type="Gene3D" id="3.30.1490.300">
    <property type="match status" value="1"/>
</dbReference>
<dbReference type="InterPro" id="IPR050696">
    <property type="entry name" value="FtsA/MreB"/>
</dbReference>
<evidence type="ECO:0000313" key="3">
    <source>
        <dbReference type="Proteomes" id="UP000178104"/>
    </source>
</evidence>
<dbReference type="SMART" id="SM00842">
    <property type="entry name" value="FtsA"/>
    <property type="match status" value="1"/>
</dbReference>
<dbReference type="PANTHER" id="PTHR32432">
    <property type="entry name" value="CELL DIVISION PROTEIN FTSA-RELATED"/>
    <property type="match status" value="1"/>
</dbReference>
<proteinExistence type="predicted"/>
<gene>
    <name evidence="2" type="ORF">A2917_02745</name>
</gene>
<dbReference type="SUPFAM" id="SSF53067">
    <property type="entry name" value="Actin-like ATPase domain"/>
    <property type="match status" value="2"/>
</dbReference>
<dbReference type="PANTHER" id="PTHR32432:SF3">
    <property type="entry name" value="ETHANOLAMINE UTILIZATION PROTEIN EUTJ"/>
    <property type="match status" value="1"/>
</dbReference>
<evidence type="ECO:0000313" key="2">
    <source>
        <dbReference type="EMBL" id="OGI95452.1"/>
    </source>
</evidence>
<feature type="domain" description="SHS2" evidence="1">
    <location>
        <begin position="24"/>
        <end position="185"/>
    </location>
</feature>
<organism evidence="2 3">
    <name type="scientific">Candidatus Nomurabacteria bacterium RIFCSPLOWO2_01_FULL_42_17</name>
    <dbReference type="NCBI Taxonomy" id="1801780"/>
    <lineage>
        <taxon>Bacteria</taxon>
        <taxon>Candidatus Nomuraibacteriota</taxon>
    </lineage>
</organism>
<dbReference type="EMBL" id="MFVE01000005">
    <property type="protein sequence ID" value="OGI95452.1"/>
    <property type="molecule type" value="Genomic_DNA"/>
</dbReference>
<accession>A0A1F6XMX5</accession>
<dbReference type="Proteomes" id="UP000178104">
    <property type="component" value="Unassembled WGS sequence"/>
</dbReference>
<dbReference type="InterPro" id="IPR005883">
    <property type="entry name" value="PilM"/>
</dbReference>
<sequence>MSSNALNKFFNRLFPVPSFLSIASFGIDIGDESLKFLELINTKNGIRVGRHGERPIPPGIIESGKIKNPKQIEEILKRLKTEVGIKSVRVSLLEEQVYLFKLRLEKTGLVNIRESIELSLEEHIPLKAEDAIFDYELISQDKQHLELQVATVPKNVIENYLSIFKNAQIKVQSFELEAQAICRAVVKAGDRGTYMIVDFGEKLTGIFIVSRGLVMFTSTLDVGGKMLTDMIAKNFKLSFEEAEQMKIKYGLERNTPNKELFSVLLNSVSILRDELVKHFLYWHTHKDEEGQNNLPIEKIILCGGDSNLIGLAEYFSISMKSPVEMANVWVNIVDKEKYVPDIDFKQALSFAAALGLALRDFEEN</sequence>
<dbReference type="InterPro" id="IPR003494">
    <property type="entry name" value="SHS2_FtsA"/>
</dbReference>
<comment type="caution">
    <text evidence="2">The sequence shown here is derived from an EMBL/GenBank/DDBJ whole genome shotgun (WGS) entry which is preliminary data.</text>
</comment>